<feature type="region of interest" description="Disordered" evidence="1">
    <location>
        <begin position="158"/>
        <end position="197"/>
    </location>
</feature>
<accession>A0A392N2M3</accession>
<evidence type="ECO:0000256" key="1">
    <source>
        <dbReference type="SAM" id="MobiDB-lite"/>
    </source>
</evidence>
<sequence length="197" mass="22288">ACSACATRPFLSVEDVAKPLDAFDPERWMDLTVARRRGALVCARMCRRKCDVSKLIKGGRKPRFPSDFRFSYSNKKRRGISLLWGRYTAVRGVFGGFPAETLQILVQFLGFLMNLNRKFMVSFVSSPFAKGFLVGDSVLADGFALSLDFAVHKWPTKRQDPRRSGWLGRPGKIRTPGLPMNRGRARLSQTNRKRNSL</sequence>
<protein>
    <submittedName>
        <fullName evidence="2">Uncharacterized protein</fullName>
    </submittedName>
</protein>
<evidence type="ECO:0000313" key="2">
    <source>
        <dbReference type="EMBL" id="MCH92744.1"/>
    </source>
</evidence>
<reference evidence="2 3" key="1">
    <citation type="journal article" date="2018" name="Front. Plant Sci.">
        <title>Red Clover (Trifolium pratense) and Zigzag Clover (T. medium) - A Picture of Genomic Similarities and Differences.</title>
        <authorList>
            <person name="Dluhosova J."/>
            <person name="Istvanek J."/>
            <person name="Nedelnik J."/>
            <person name="Repkova J."/>
        </authorList>
    </citation>
    <scope>NUCLEOTIDE SEQUENCE [LARGE SCALE GENOMIC DNA]</scope>
    <source>
        <strain evidence="3">cv. 10/8</strain>
        <tissue evidence="2">Leaf</tissue>
    </source>
</reference>
<name>A0A392N2M3_9FABA</name>
<proteinExistence type="predicted"/>
<keyword evidence="3" id="KW-1185">Reference proteome</keyword>
<gene>
    <name evidence="2" type="ORF">A2U01_0013687</name>
</gene>
<comment type="caution">
    <text evidence="2">The sequence shown here is derived from an EMBL/GenBank/DDBJ whole genome shotgun (WGS) entry which is preliminary data.</text>
</comment>
<dbReference type="Proteomes" id="UP000265520">
    <property type="component" value="Unassembled WGS sequence"/>
</dbReference>
<feature type="non-terminal residue" evidence="2">
    <location>
        <position position="1"/>
    </location>
</feature>
<dbReference type="AlphaFoldDB" id="A0A392N2M3"/>
<organism evidence="2 3">
    <name type="scientific">Trifolium medium</name>
    <dbReference type="NCBI Taxonomy" id="97028"/>
    <lineage>
        <taxon>Eukaryota</taxon>
        <taxon>Viridiplantae</taxon>
        <taxon>Streptophyta</taxon>
        <taxon>Embryophyta</taxon>
        <taxon>Tracheophyta</taxon>
        <taxon>Spermatophyta</taxon>
        <taxon>Magnoliopsida</taxon>
        <taxon>eudicotyledons</taxon>
        <taxon>Gunneridae</taxon>
        <taxon>Pentapetalae</taxon>
        <taxon>rosids</taxon>
        <taxon>fabids</taxon>
        <taxon>Fabales</taxon>
        <taxon>Fabaceae</taxon>
        <taxon>Papilionoideae</taxon>
        <taxon>50 kb inversion clade</taxon>
        <taxon>NPAAA clade</taxon>
        <taxon>Hologalegina</taxon>
        <taxon>IRL clade</taxon>
        <taxon>Trifolieae</taxon>
        <taxon>Trifolium</taxon>
    </lineage>
</organism>
<dbReference type="EMBL" id="LXQA010023345">
    <property type="protein sequence ID" value="MCH92744.1"/>
    <property type="molecule type" value="Genomic_DNA"/>
</dbReference>
<evidence type="ECO:0000313" key="3">
    <source>
        <dbReference type="Proteomes" id="UP000265520"/>
    </source>
</evidence>